<comment type="caution">
    <text evidence="2">The sequence shown here is derived from an EMBL/GenBank/DDBJ whole genome shotgun (WGS) entry which is preliminary data.</text>
</comment>
<dbReference type="AlphaFoldDB" id="W9CA94"/>
<organism evidence="2 3">
    <name type="scientific">Sclerotinia borealis (strain F-4128)</name>
    <dbReference type="NCBI Taxonomy" id="1432307"/>
    <lineage>
        <taxon>Eukaryota</taxon>
        <taxon>Fungi</taxon>
        <taxon>Dikarya</taxon>
        <taxon>Ascomycota</taxon>
        <taxon>Pezizomycotina</taxon>
        <taxon>Leotiomycetes</taxon>
        <taxon>Helotiales</taxon>
        <taxon>Sclerotiniaceae</taxon>
        <taxon>Sclerotinia</taxon>
    </lineage>
</organism>
<feature type="compositionally biased region" description="Basic and acidic residues" evidence="1">
    <location>
        <begin position="471"/>
        <end position="480"/>
    </location>
</feature>
<evidence type="ECO:0000256" key="1">
    <source>
        <dbReference type="SAM" id="MobiDB-lite"/>
    </source>
</evidence>
<dbReference type="HOGENOM" id="CLU_031715_0_0_1"/>
<gene>
    <name evidence="2" type="ORF">SBOR_7830</name>
</gene>
<feature type="compositionally biased region" description="Polar residues" evidence="1">
    <location>
        <begin position="32"/>
        <end position="41"/>
    </location>
</feature>
<feature type="compositionally biased region" description="Low complexity" evidence="1">
    <location>
        <begin position="536"/>
        <end position="549"/>
    </location>
</feature>
<keyword evidence="3" id="KW-1185">Reference proteome</keyword>
<evidence type="ECO:0000313" key="3">
    <source>
        <dbReference type="Proteomes" id="UP000019487"/>
    </source>
</evidence>
<accession>W9CA94</accession>
<name>W9CA94_SCLBF</name>
<feature type="compositionally biased region" description="Basic residues" evidence="1">
    <location>
        <begin position="461"/>
        <end position="470"/>
    </location>
</feature>
<dbReference type="Proteomes" id="UP000019487">
    <property type="component" value="Unassembled WGS sequence"/>
</dbReference>
<sequence>MKWLKQLLGRKKDSRHENFDGQTHKPKKSKINDTTNRSDVPNDSFPGGRPEGPRHTKPVPIPHRTEPRHGEFSQATQVYKPSYSVTEMVTSVGDYIDNYNKTQRPEDRIEIDIIVLKGLLDIDQNLTEPKAGSQIKFISNPKKRWRNDIHSAKLERACAKAIWHTKDTWIPDASLDTAVQIEMFRSTERDTKVYVSRMQGLTIRKPPLDYQFCQRVNRFGDPKSTPAPPQPSISELSKIVALLQSYVDHNQRHLEDTQAISTQKNRERGKKYDLNPMAYDCDHQHHRSQGIMVPDKAIAIWQNNYRFRNVHFWLEKVDFESCRISLKKGEHRHLIGHVMIVERSKSRESSNTRSRNESRGGNGSHDSAGTGQRPPSKTSTHKSSDYGSDSGTSTRTRRHGKNSSQSPSQRKPPSTQSSFEIPPKQKPLSHSRPPPSISIDPLINEKRRGKSPGKSPSGRSPSRKSPKRSPRTPDEYHVHQNQDIPPLPPLSYSPHRDYQKSPARPGSSGQRVTPKKSHKDLLEPSTSKQQSSHPYSNSNNGNNSKSAAVKAKKSQRDLRNTPTNQPKIQTQSYSQPYSNNRSEITRLPVGNQSSSPVISPLDPTYDKPWKNETPEQKKERHDIMMEELRREDRNDIRR</sequence>
<feature type="compositionally biased region" description="Polar residues" evidence="1">
    <location>
        <begin position="365"/>
        <end position="378"/>
    </location>
</feature>
<protein>
    <submittedName>
        <fullName evidence="2">Uncharacterized protein</fullName>
    </submittedName>
</protein>
<feature type="compositionally biased region" description="Polar residues" evidence="1">
    <location>
        <begin position="560"/>
        <end position="582"/>
    </location>
</feature>
<feature type="region of interest" description="Disordered" evidence="1">
    <location>
        <begin position="1"/>
        <end position="73"/>
    </location>
</feature>
<feature type="region of interest" description="Disordered" evidence="1">
    <location>
        <begin position="341"/>
        <end position="638"/>
    </location>
</feature>
<dbReference type="OrthoDB" id="3528285at2759"/>
<feature type="compositionally biased region" description="Basic and acidic residues" evidence="1">
    <location>
        <begin position="341"/>
        <end position="358"/>
    </location>
</feature>
<proteinExistence type="predicted"/>
<evidence type="ECO:0000313" key="2">
    <source>
        <dbReference type="EMBL" id="ESZ91779.1"/>
    </source>
</evidence>
<feature type="compositionally biased region" description="Low complexity" evidence="1">
    <location>
        <begin position="403"/>
        <end position="418"/>
    </location>
</feature>
<feature type="compositionally biased region" description="Basic and acidic residues" evidence="1">
    <location>
        <begin position="604"/>
        <end position="638"/>
    </location>
</feature>
<reference evidence="2 3" key="1">
    <citation type="journal article" date="2014" name="Genome Announc.">
        <title>Draft genome sequence of Sclerotinia borealis, a psychrophilic plant pathogenic fungus.</title>
        <authorList>
            <person name="Mardanov A.V."/>
            <person name="Beletsky A.V."/>
            <person name="Kadnikov V.V."/>
            <person name="Ignatov A.N."/>
            <person name="Ravin N.V."/>
        </authorList>
    </citation>
    <scope>NUCLEOTIDE SEQUENCE [LARGE SCALE GENOMIC DNA]</scope>
    <source>
        <strain evidence="3">F-4157</strain>
    </source>
</reference>
<feature type="compositionally biased region" description="Basic and acidic residues" evidence="1">
    <location>
        <begin position="10"/>
        <end position="23"/>
    </location>
</feature>
<feature type="compositionally biased region" description="Low complexity" evidence="1">
    <location>
        <begin position="385"/>
        <end position="394"/>
    </location>
</feature>
<dbReference type="EMBL" id="AYSA01000459">
    <property type="protein sequence ID" value="ESZ91779.1"/>
    <property type="molecule type" value="Genomic_DNA"/>
</dbReference>
<feature type="compositionally biased region" description="Polar residues" evidence="1">
    <location>
        <begin position="524"/>
        <end position="535"/>
    </location>
</feature>